<feature type="domain" description="Putative Se/S carrier protein-like" evidence="1">
    <location>
        <begin position="4"/>
        <end position="57"/>
    </location>
</feature>
<dbReference type="RefSeq" id="WP_024466973.1">
    <property type="nucleotide sequence ID" value="NZ_CP061839.1"/>
</dbReference>
<accession>A0A7S7AW64</accession>
<proteinExistence type="predicted"/>
<sequence length="87" mass="9951">MNNEYLITFHTHFQALTCMRILEKNGLVKNGSAVIKLIPVPREVSSSCGTAVRLNLKKDIVFDKNYFNEIERDEFFKLGEGGKYIPV</sequence>
<evidence type="ECO:0000313" key="3">
    <source>
        <dbReference type="Proteomes" id="UP000593915"/>
    </source>
</evidence>
<dbReference type="EMBL" id="CP061839">
    <property type="protein sequence ID" value="QOW60965.1"/>
    <property type="molecule type" value="Genomic_DNA"/>
</dbReference>
<dbReference type="InterPro" id="IPR021778">
    <property type="entry name" value="Se/S_carrier-like"/>
</dbReference>
<dbReference type="AlphaFoldDB" id="A0A7S7AW64"/>
<dbReference type="Pfam" id="PF11823">
    <property type="entry name" value="Se_S_carrier"/>
    <property type="match status" value="1"/>
</dbReference>
<dbReference type="Proteomes" id="UP000593915">
    <property type="component" value="Chromosome"/>
</dbReference>
<organism evidence="2 3">
    <name type="scientific">Treponema pedis</name>
    <dbReference type="NCBI Taxonomy" id="409322"/>
    <lineage>
        <taxon>Bacteria</taxon>
        <taxon>Pseudomonadati</taxon>
        <taxon>Spirochaetota</taxon>
        <taxon>Spirochaetia</taxon>
        <taxon>Spirochaetales</taxon>
        <taxon>Treponemataceae</taxon>
        <taxon>Treponema</taxon>
    </lineage>
</organism>
<evidence type="ECO:0000259" key="1">
    <source>
        <dbReference type="Pfam" id="PF11823"/>
    </source>
</evidence>
<protein>
    <submittedName>
        <fullName evidence="2">DUF3343 domain-containing protein</fullName>
    </submittedName>
</protein>
<name>A0A7S7AW64_9SPIR</name>
<reference evidence="2 3" key="1">
    <citation type="submission" date="2020-09" db="EMBL/GenBank/DDBJ databases">
        <title>Characterization of Treponema spp. from bovine digital dermatitis in Korea.</title>
        <authorList>
            <person name="Espiritu H.M."/>
            <person name="Cho Y.I."/>
            <person name="Mamuad L."/>
        </authorList>
    </citation>
    <scope>NUCLEOTIDE SEQUENCE [LARGE SCALE GENOMIC DNA]</scope>
    <source>
        <strain evidence="2 3">KS1</strain>
    </source>
</reference>
<evidence type="ECO:0000313" key="2">
    <source>
        <dbReference type="EMBL" id="QOW60965.1"/>
    </source>
</evidence>
<gene>
    <name evidence="2" type="ORF">IFE08_00645</name>
</gene>